<keyword evidence="2" id="KW-0812">Transmembrane</keyword>
<comment type="caution">
    <text evidence="4">The sequence shown here is derived from an EMBL/GenBank/DDBJ whole genome shotgun (WGS) entry which is preliminary data.</text>
</comment>
<dbReference type="Proteomes" id="UP001224775">
    <property type="component" value="Unassembled WGS sequence"/>
</dbReference>
<name>A0AAD9DJ86_9STRA</name>
<keyword evidence="3" id="KW-0732">Signal</keyword>
<reference evidence="4" key="1">
    <citation type="submission" date="2023-06" db="EMBL/GenBank/DDBJ databases">
        <title>Survivors Of The Sea: Transcriptome response of Skeletonema marinoi to long-term dormancy.</title>
        <authorList>
            <person name="Pinder M.I.M."/>
            <person name="Kourtchenko O."/>
            <person name="Robertson E.K."/>
            <person name="Larsson T."/>
            <person name="Maumus F."/>
            <person name="Osuna-Cruz C.M."/>
            <person name="Vancaester E."/>
            <person name="Stenow R."/>
            <person name="Vandepoele K."/>
            <person name="Ploug H."/>
            <person name="Bruchert V."/>
            <person name="Godhe A."/>
            <person name="Topel M."/>
        </authorList>
    </citation>
    <scope>NUCLEOTIDE SEQUENCE</scope>
    <source>
        <strain evidence="4">R05AC</strain>
    </source>
</reference>
<protein>
    <recommendedName>
        <fullName evidence="6">Senescence domain-containing protein</fullName>
    </recommendedName>
</protein>
<feature type="compositionally biased region" description="Polar residues" evidence="1">
    <location>
        <begin position="389"/>
        <end position="402"/>
    </location>
</feature>
<feature type="signal peptide" evidence="3">
    <location>
        <begin position="1"/>
        <end position="19"/>
    </location>
</feature>
<sequence>MRRTSVVLAILAVVAFNDAIQSNALRLSSAAPTSEKKRPRPQRKRPLRHPFKRSLKSIARAARDGSSTWGDHIASLGRASSSKNRRAKQHQSTSTSMKQSSSIFITKLHKKIQTQQQQQQQQQQHPKEKQMRPNKTKRYASIEEMIDQNDEYPKEHFVQEILAVVVSGAAATSAFAAVSTGAFIATLAVAVGSVVTVLFLDDSDDVIDATLIETIDDDDSDDQEEISEEDCDITGNSDIVAEHKHKILQHEEPKFQAMKKLTNYTMDELRRCYEGKPKMPLQFSHLRRDRMCIVYTESDENASSEEEKAEYSDNNLLIGDDDDVVSALEDACSTGDCEKIVLSVDHPKRVNVVWHDPHIADGSNHPIDTVKPKGNDHRRRSQRIIGSDRPNSQQDNEYTESLTDAEKEGALLLSQSFRVAASVFGAVADAVRFTGETAAVCTGGTARLAGGVFRLSGFAVNSLGSAIEHGSAKRDRISQAEEPNSGKQRTSKRKAAGENVRLLGESIEQVADSLLLAGSATEKSQHALDSGLTPKEKRHMLDIAAKESTKQNGLHTDHLDIATTSVINDTTKLDGSSLVESQMNDNDDYNDQSYFFLWAMNNVDDIMADTLGVGSLAPELIGVFVVCYLGSLILLSRQRSRQPTR</sequence>
<organism evidence="4 5">
    <name type="scientific">Skeletonema marinoi</name>
    <dbReference type="NCBI Taxonomy" id="267567"/>
    <lineage>
        <taxon>Eukaryota</taxon>
        <taxon>Sar</taxon>
        <taxon>Stramenopiles</taxon>
        <taxon>Ochrophyta</taxon>
        <taxon>Bacillariophyta</taxon>
        <taxon>Coscinodiscophyceae</taxon>
        <taxon>Thalassiosirophycidae</taxon>
        <taxon>Thalassiosirales</taxon>
        <taxon>Skeletonemataceae</taxon>
        <taxon>Skeletonema</taxon>
        <taxon>Skeletonema marinoi-dohrnii complex</taxon>
    </lineage>
</organism>
<evidence type="ECO:0000256" key="3">
    <source>
        <dbReference type="SAM" id="SignalP"/>
    </source>
</evidence>
<evidence type="ECO:0000256" key="1">
    <source>
        <dbReference type="SAM" id="MobiDB-lite"/>
    </source>
</evidence>
<evidence type="ECO:0008006" key="6">
    <source>
        <dbReference type="Google" id="ProtNLM"/>
    </source>
</evidence>
<feature type="region of interest" description="Disordered" evidence="1">
    <location>
        <begin position="29"/>
        <end position="136"/>
    </location>
</feature>
<dbReference type="AlphaFoldDB" id="A0AAD9DJ86"/>
<evidence type="ECO:0000313" key="5">
    <source>
        <dbReference type="Proteomes" id="UP001224775"/>
    </source>
</evidence>
<feature type="region of interest" description="Disordered" evidence="1">
    <location>
        <begin position="469"/>
        <end position="497"/>
    </location>
</feature>
<feature type="chain" id="PRO_5042172440" description="Senescence domain-containing protein" evidence="3">
    <location>
        <begin position="20"/>
        <end position="645"/>
    </location>
</feature>
<dbReference type="EMBL" id="JATAAI010000001">
    <property type="protein sequence ID" value="KAK1749262.1"/>
    <property type="molecule type" value="Genomic_DNA"/>
</dbReference>
<accession>A0AAD9DJ86</accession>
<feature type="transmembrane region" description="Helical" evidence="2">
    <location>
        <begin position="616"/>
        <end position="635"/>
    </location>
</feature>
<proteinExistence type="predicted"/>
<keyword evidence="5" id="KW-1185">Reference proteome</keyword>
<feature type="compositionally biased region" description="Basic and acidic residues" evidence="1">
    <location>
        <begin position="470"/>
        <end position="479"/>
    </location>
</feature>
<evidence type="ECO:0000313" key="4">
    <source>
        <dbReference type="EMBL" id="KAK1749262.1"/>
    </source>
</evidence>
<feature type="compositionally biased region" description="Low complexity" evidence="1">
    <location>
        <begin position="90"/>
        <end position="102"/>
    </location>
</feature>
<keyword evidence="2" id="KW-0472">Membrane</keyword>
<feature type="compositionally biased region" description="Basic residues" evidence="1">
    <location>
        <begin position="37"/>
        <end position="55"/>
    </location>
</feature>
<feature type="region of interest" description="Disordered" evidence="1">
    <location>
        <begin position="361"/>
        <end position="402"/>
    </location>
</feature>
<feature type="compositionally biased region" description="Low complexity" evidence="1">
    <location>
        <begin position="113"/>
        <end position="124"/>
    </location>
</feature>
<gene>
    <name evidence="4" type="ORF">QTG54_001201</name>
</gene>
<evidence type="ECO:0000256" key="2">
    <source>
        <dbReference type="SAM" id="Phobius"/>
    </source>
</evidence>
<keyword evidence="2" id="KW-1133">Transmembrane helix</keyword>